<name>A0ABU6Q6P4_9FABA</name>
<comment type="caution">
    <text evidence="2">The sequence shown here is derived from an EMBL/GenBank/DDBJ whole genome shotgun (WGS) entry which is preliminary data.</text>
</comment>
<proteinExistence type="predicted"/>
<evidence type="ECO:0000313" key="3">
    <source>
        <dbReference type="Proteomes" id="UP001341840"/>
    </source>
</evidence>
<evidence type="ECO:0000256" key="1">
    <source>
        <dbReference type="SAM" id="MobiDB-lite"/>
    </source>
</evidence>
<protein>
    <submittedName>
        <fullName evidence="2">Uncharacterized protein</fullName>
    </submittedName>
</protein>
<feature type="compositionally biased region" description="Low complexity" evidence="1">
    <location>
        <begin position="149"/>
        <end position="171"/>
    </location>
</feature>
<feature type="region of interest" description="Disordered" evidence="1">
    <location>
        <begin position="146"/>
        <end position="178"/>
    </location>
</feature>
<reference evidence="2 3" key="1">
    <citation type="journal article" date="2023" name="Plants (Basel)">
        <title>Bridging the Gap: Combining Genomics and Transcriptomics Approaches to Understand Stylosanthes scabra, an Orphan Legume from the Brazilian Caatinga.</title>
        <authorList>
            <person name="Ferreira-Neto J.R.C."/>
            <person name="da Silva M.D."/>
            <person name="Binneck E."/>
            <person name="de Melo N.F."/>
            <person name="da Silva R.H."/>
            <person name="de Melo A.L.T.M."/>
            <person name="Pandolfi V."/>
            <person name="Bustamante F.O."/>
            <person name="Brasileiro-Vidal A.C."/>
            <person name="Benko-Iseppon A.M."/>
        </authorList>
    </citation>
    <scope>NUCLEOTIDE SEQUENCE [LARGE SCALE GENOMIC DNA]</scope>
    <source>
        <tissue evidence="2">Leaves</tissue>
    </source>
</reference>
<sequence length="207" mass="22855">MVMQARIIEFYAEVRQVGRSSGFCPFVSLVVPAPINIVEPDYNSGEDLDYEEKSSYHRTEEDEVVPNTPTLGDLDTKHVQDPTMECVSIEYNTDEGVEFMVGHTMRNRVAVIMVVKNYSIRSNAEFRVPTKPSPPPKHYHITLTHSNSNTAATNPPHSNNNTPTTTPTATTCSSLERRDGSKFSAAARSEARIVLVLVAAIIEGLAC</sequence>
<dbReference type="EMBL" id="JASCZI010000029">
    <property type="protein sequence ID" value="MED6107202.1"/>
    <property type="molecule type" value="Genomic_DNA"/>
</dbReference>
<feature type="region of interest" description="Disordered" evidence="1">
    <location>
        <begin position="53"/>
        <end position="77"/>
    </location>
</feature>
<gene>
    <name evidence="2" type="ORF">PIB30_011772</name>
</gene>
<evidence type="ECO:0000313" key="2">
    <source>
        <dbReference type="EMBL" id="MED6107202.1"/>
    </source>
</evidence>
<organism evidence="2 3">
    <name type="scientific">Stylosanthes scabra</name>
    <dbReference type="NCBI Taxonomy" id="79078"/>
    <lineage>
        <taxon>Eukaryota</taxon>
        <taxon>Viridiplantae</taxon>
        <taxon>Streptophyta</taxon>
        <taxon>Embryophyta</taxon>
        <taxon>Tracheophyta</taxon>
        <taxon>Spermatophyta</taxon>
        <taxon>Magnoliopsida</taxon>
        <taxon>eudicotyledons</taxon>
        <taxon>Gunneridae</taxon>
        <taxon>Pentapetalae</taxon>
        <taxon>rosids</taxon>
        <taxon>fabids</taxon>
        <taxon>Fabales</taxon>
        <taxon>Fabaceae</taxon>
        <taxon>Papilionoideae</taxon>
        <taxon>50 kb inversion clade</taxon>
        <taxon>dalbergioids sensu lato</taxon>
        <taxon>Dalbergieae</taxon>
        <taxon>Pterocarpus clade</taxon>
        <taxon>Stylosanthes</taxon>
    </lineage>
</organism>
<accession>A0ABU6Q6P4</accession>
<dbReference type="Proteomes" id="UP001341840">
    <property type="component" value="Unassembled WGS sequence"/>
</dbReference>
<keyword evidence="3" id="KW-1185">Reference proteome</keyword>